<evidence type="ECO:0000313" key="3">
    <source>
        <dbReference type="Proteomes" id="UP000646548"/>
    </source>
</evidence>
<name>A0A834CX14_ORYME</name>
<feature type="region of interest" description="Disordered" evidence="1">
    <location>
        <begin position="103"/>
        <end position="125"/>
    </location>
</feature>
<protein>
    <submittedName>
        <fullName evidence="2">Uncharacterized protein</fullName>
    </submittedName>
</protein>
<gene>
    <name evidence="2" type="ORF">FQA47_020478</name>
</gene>
<reference evidence="2" key="1">
    <citation type="journal article" name="BMC Genomics">
        <title>Long-read sequencing and de novo genome assembly of marine medaka (Oryzias melastigma).</title>
        <authorList>
            <person name="Liang P."/>
            <person name="Saqib H.S.A."/>
            <person name="Ni X."/>
            <person name="Shen Y."/>
        </authorList>
    </citation>
    <scope>NUCLEOTIDE SEQUENCE</scope>
    <source>
        <strain evidence="2">Bigg-433</strain>
    </source>
</reference>
<organism evidence="2 3">
    <name type="scientific">Oryzias melastigma</name>
    <name type="common">Marine medaka</name>
    <dbReference type="NCBI Taxonomy" id="30732"/>
    <lineage>
        <taxon>Eukaryota</taxon>
        <taxon>Metazoa</taxon>
        <taxon>Chordata</taxon>
        <taxon>Craniata</taxon>
        <taxon>Vertebrata</taxon>
        <taxon>Euteleostomi</taxon>
        <taxon>Actinopterygii</taxon>
        <taxon>Neopterygii</taxon>
        <taxon>Teleostei</taxon>
        <taxon>Neoteleostei</taxon>
        <taxon>Acanthomorphata</taxon>
        <taxon>Ovalentaria</taxon>
        <taxon>Atherinomorphae</taxon>
        <taxon>Beloniformes</taxon>
        <taxon>Adrianichthyidae</taxon>
        <taxon>Oryziinae</taxon>
        <taxon>Oryzias</taxon>
    </lineage>
</organism>
<dbReference type="EMBL" id="WKFB01000157">
    <property type="protein sequence ID" value="KAF6733433.1"/>
    <property type="molecule type" value="Genomic_DNA"/>
</dbReference>
<feature type="region of interest" description="Disordered" evidence="1">
    <location>
        <begin position="1"/>
        <end position="43"/>
    </location>
</feature>
<evidence type="ECO:0000313" key="2">
    <source>
        <dbReference type="EMBL" id="KAF6733433.1"/>
    </source>
</evidence>
<accession>A0A834CX14</accession>
<dbReference type="AlphaFoldDB" id="A0A834CX14"/>
<evidence type="ECO:0000256" key="1">
    <source>
        <dbReference type="SAM" id="MobiDB-lite"/>
    </source>
</evidence>
<feature type="compositionally biased region" description="Polar residues" evidence="1">
    <location>
        <begin position="24"/>
        <end position="34"/>
    </location>
</feature>
<dbReference type="Proteomes" id="UP000646548">
    <property type="component" value="Unassembled WGS sequence"/>
</dbReference>
<comment type="caution">
    <text evidence="2">The sequence shown here is derived from an EMBL/GenBank/DDBJ whole genome shotgun (WGS) entry which is preliminary data.</text>
</comment>
<proteinExistence type="predicted"/>
<sequence length="125" mass="13747">MLSQFPPFLGANITIPDKGGSSRFPPNNRGNSDPSARESDAYEGELVHRSTFIRRNSTWNTQKLTPARTADVPTLSVYLRVCAASMTFHRGPQRLHLTCPISLGALSKSGPPLPQSTDKPDERKE</sequence>